<evidence type="ECO:0000256" key="1">
    <source>
        <dbReference type="SAM" id="MobiDB-lite"/>
    </source>
</evidence>
<feature type="region of interest" description="Disordered" evidence="1">
    <location>
        <begin position="1"/>
        <end position="41"/>
    </location>
</feature>
<comment type="caution">
    <text evidence="2">The sequence shown here is derived from an EMBL/GenBank/DDBJ whole genome shotgun (WGS) entry which is preliminary data.</text>
</comment>
<proteinExistence type="predicted"/>
<protein>
    <submittedName>
        <fullName evidence="2">Uncharacterized protein</fullName>
    </submittedName>
</protein>
<dbReference type="Proteomes" id="UP001275084">
    <property type="component" value="Unassembled WGS sequence"/>
</dbReference>
<evidence type="ECO:0000313" key="3">
    <source>
        <dbReference type="Proteomes" id="UP001275084"/>
    </source>
</evidence>
<accession>A0AAJ0HPA3</accession>
<reference evidence="2" key="1">
    <citation type="journal article" date="2023" name="Mol. Phylogenet. Evol.">
        <title>Genome-scale phylogeny and comparative genomics of the fungal order Sordariales.</title>
        <authorList>
            <person name="Hensen N."/>
            <person name="Bonometti L."/>
            <person name="Westerberg I."/>
            <person name="Brannstrom I.O."/>
            <person name="Guillou S."/>
            <person name="Cros-Aarteil S."/>
            <person name="Calhoun S."/>
            <person name="Haridas S."/>
            <person name="Kuo A."/>
            <person name="Mondo S."/>
            <person name="Pangilinan J."/>
            <person name="Riley R."/>
            <person name="LaButti K."/>
            <person name="Andreopoulos B."/>
            <person name="Lipzen A."/>
            <person name="Chen C."/>
            <person name="Yan M."/>
            <person name="Daum C."/>
            <person name="Ng V."/>
            <person name="Clum A."/>
            <person name="Steindorff A."/>
            <person name="Ohm R.A."/>
            <person name="Martin F."/>
            <person name="Silar P."/>
            <person name="Natvig D.O."/>
            <person name="Lalanne C."/>
            <person name="Gautier V."/>
            <person name="Ament-Velasquez S.L."/>
            <person name="Kruys A."/>
            <person name="Hutchinson M.I."/>
            <person name="Powell A.J."/>
            <person name="Barry K."/>
            <person name="Miller A.N."/>
            <person name="Grigoriev I.V."/>
            <person name="Debuchy R."/>
            <person name="Gladieux P."/>
            <person name="Hiltunen Thoren M."/>
            <person name="Johannesson H."/>
        </authorList>
    </citation>
    <scope>NUCLEOTIDE SEQUENCE</scope>
    <source>
        <strain evidence="2">CBS 955.72</strain>
    </source>
</reference>
<name>A0AAJ0HPA3_9PEZI</name>
<dbReference type="EMBL" id="JAUIQD010000002">
    <property type="protein sequence ID" value="KAK3358935.1"/>
    <property type="molecule type" value="Genomic_DNA"/>
</dbReference>
<keyword evidence="3" id="KW-1185">Reference proteome</keyword>
<gene>
    <name evidence="2" type="ORF">B0T25DRAFT_80516</name>
</gene>
<evidence type="ECO:0000313" key="2">
    <source>
        <dbReference type="EMBL" id="KAK3358935.1"/>
    </source>
</evidence>
<feature type="compositionally biased region" description="Basic and acidic residues" evidence="1">
    <location>
        <begin position="1"/>
        <end position="11"/>
    </location>
</feature>
<dbReference type="AlphaFoldDB" id="A0AAJ0HPA3"/>
<sequence length="208" mass="23304">MRQSREQDNRGSSHTPEFEMDQELFMPHRPRALRPRTAVTMTNTRKMGQGRAQNRPTSGILVLAEPRKITKPLALALAFVWRHRLNPTKQRRILSCGWNNKVIAEGQNITNSRVQDPGSIFTPAGWQGVLSPSSDVADCICATTPLPAIRNCLLCCSRSAKRKPTSLPKLAPSLTKTDWYPYLRPAARPDPTTFDLVLRSPIHPTSMP</sequence>
<reference evidence="2" key="2">
    <citation type="submission" date="2023-06" db="EMBL/GenBank/DDBJ databases">
        <authorList>
            <consortium name="Lawrence Berkeley National Laboratory"/>
            <person name="Haridas S."/>
            <person name="Hensen N."/>
            <person name="Bonometti L."/>
            <person name="Westerberg I."/>
            <person name="Brannstrom I.O."/>
            <person name="Guillou S."/>
            <person name="Cros-Aarteil S."/>
            <person name="Calhoun S."/>
            <person name="Kuo A."/>
            <person name="Mondo S."/>
            <person name="Pangilinan J."/>
            <person name="Riley R."/>
            <person name="Labutti K."/>
            <person name="Andreopoulos B."/>
            <person name="Lipzen A."/>
            <person name="Chen C."/>
            <person name="Yanf M."/>
            <person name="Daum C."/>
            <person name="Ng V."/>
            <person name="Clum A."/>
            <person name="Steindorff A."/>
            <person name="Ohm R."/>
            <person name="Martin F."/>
            <person name="Silar P."/>
            <person name="Natvig D."/>
            <person name="Lalanne C."/>
            <person name="Gautier V."/>
            <person name="Ament-Velasquez S.L."/>
            <person name="Kruys A."/>
            <person name="Hutchinson M.I."/>
            <person name="Powell A.J."/>
            <person name="Barry K."/>
            <person name="Miller A.N."/>
            <person name="Grigoriev I.V."/>
            <person name="Debuchy R."/>
            <person name="Gladieux P."/>
            <person name="Thoren M.H."/>
            <person name="Johannesson H."/>
        </authorList>
    </citation>
    <scope>NUCLEOTIDE SEQUENCE</scope>
    <source>
        <strain evidence="2">CBS 955.72</strain>
    </source>
</reference>
<organism evidence="2 3">
    <name type="scientific">Lasiosphaeria hispida</name>
    <dbReference type="NCBI Taxonomy" id="260671"/>
    <lineage>
        <taxon>Eukaryota</taxon>
        <taxon>Fungi</taxon>
        <taxon>Dikarya</taxon>
        <taxon>Ascomycota</taxon>
        <taxon>Pezizomycotina</taxon>
        <taxon>Sordariomycetes</taxon>
        <taxon>Sordariomycetidae</taxon>
        <taxon>Sordariales</taxon>
        <taxon>Lasiosphaeriaceae</taxon>
        <taxon>Lasiosphaeria</taxon>
    </lineage>
</organism>